<evidence type="ECO:0000256" key="5">
    <source>
        <dbReference type="ARBA" id="ARBA00023186"/>
    </source>
</evidence>
<evidence type="ECO:0000256" key="7">
    <source>
        <dbReference type="SAM" id="MobiDB-lite"/>
    </source>
</evidence>
<evidence type="ECO:0000256" key="3">
    <source>
        <dbReference type="ARBA" id="ARBA00022989"/>
    </source>
</evidence>
<proteinExistence type="inferred from homology"/>
<evidence type="ECO:0000256" key="6">
    <source>
        <dbReference type="ARBA" id="ARBA00038105"/>
    </source>
</evidence>
<dbReference type="PROSITE" id="PS50076">
    <property type="entry name" value="DNAJ_2"/>
    <property type="match status" value="1"/>
</dbReference>
<organism evidence="10 11">
    <name type="scientific">Halovibrio salipaludis</name>
    <dbReference type="NCBI Taxonomy" id="2032626"/>
    <lineage>
        <taxon>Bacteria</taxon>
        <taxon>Pseudomonadati</taxon>
        <taxon>Pseudomonadota</taxon>
        <taxon>Gammaproteobacteria</taxon>
        <taxon>Oceanospirillales</taxon>
        <taxon>Halomonadaceae</taxon>
        <taxon>Halovibrio</taxon>
    </lineage>
</organism>
<dbReference type="GO" id="GO:0016020">
    <property type="term" value="C:membrane"/>
    <property type="evidence" value="ECO:0007669"/>
    <property type="project" value="UniProtKB-SubCell"/>
</dbReference>
<feature type="compositionally biased region" description="Polar residues" evidence="7">
    <location>
        <begin position="123"/>
        <end position="132"/>
    </location>
</feature>
<comment type="similarity">
    <text evidence="6">Belongs to the TIM14 family.</text>
</comment>
<dbReference type="SUPFAM" id="SSF46565">
    <property type="entry name" value="Chaperone J-domain"/>
    <property type="match status" value="1"/>
</dbReference>
<keyword evidence="5" id="KW-0143">Chaperone</keyword>
<dbReference type="Proteomes" id="UP000218896">
    <property type="component" value="Unassembled WGS sequence"/>
</dbReference>
<accession>A0A2A2F9L8</accession>
<keyword evidence="2 8" id="KW-0812">Transmembrane</keyword>
<evidence type="ECO:0000256" key="1">
    <source>
        <dbReference type="ARBA" id="ARBA00004167"/>
    </source>
</evidence>
<feature type="domain" description="J" evidence="9">
    <location>
        <begin position="138"/>
        <end position="191"/>
    </location>
</feature>
<dbReference type="InterPro" id="IPR001623">
    <property type="entry name" value="DnaJ_domain"/>
</dbReference>
<dbReference type="PANTHER" id="PTHR12763">
    <property type="match status" value="1"/>
</dbReference>
<keyword evidence="3 8" id="KW-1133">Transmembrane helix</keyword>
<evidence type="ECO:0000259" key="9">
    <source>
        <dbReference type="PROSITE" id="PS50076"/>
    </source>
</evidence>
<keyword evidence="11" id="KW-1185">Reference proteome</keyword>
<evidence type="ECO:0000256" key="2">
    <source>
        <dbReference type="ARBA" id="ARBA00022692"/>
    </source>
</evidence>
<evidence type="ECO:0000256" key="4">
    <source>
        <dbReference type="ARBA" id="ARBA00023136"/>
    </source>
</evidence>
<evidence type="ECO:0000256" key="8">
    <source>
        <dbReference type="SAM" id="Phobius"/>
    </source>
</evidence>
<evidence type="ECO:0000313" key="10">
    <source>
        <dbReference type="EMBL" id="PAU81648.1"/>
    </source>
</evidence>
<protein>
    <submittedName>
        <fullName evidence="10">Molecular chaperone DnaJ</fullName>
    </submittedName>
</protein>
<feature type="region of interest" description="Disordered" evidence="7">
    <location>
        <begin position="113"/>
        <end position="138"/>
    </location>
</feature>
<reference evidence="10 11" key="1">
    <citation type="submission" date="2017-08" db="EMBL/GenBank/DDBJ databases">
        <title>Halovibrio sewagensis sp. nov., isolated from wastewater of high salinity.</title>
        <authorList>
            <person name="Dong X."/>
            <person name="Zhang G."/>
        </authorList>
    </citation>
    <scope>NUCLEOTIDE SEQUENCE [LARGE SCALE GENOMIC DNA]</scope>
    <source>
        <strain evidence="10 11">YL5-2</strain>
    </source>
</reference>
<dbReference type="Gene3D" id="1.10.287.110">
    <property type="entry name" value="DnaJ domain"/>
    <property type="match status" value="1"/>
</dbReference>
<gene>
    <name evidence="10" type="ORF">CK501_00405</name>
</gene>
<dbReference type="SMART" id="SM00271">
    <property type="entry name" value="DnaJ"/>
    <property type="match status" value="1"/>
</dbReference>
<keyword evidence="4 8" id="KW-0472">Membrane</keyword>
<dbReference type="AlphaFoldDB" id="A0A2A2F9L8"/>
<dbReference type="PANTHER" id="PTHR12763:SF28">
    <property type="entry name" value="GEO10507P1-RELATED"/>
    <property type="match status" value="1"/>
</dbReference>
<feature type="transmembrane region" description="Helical" evidence="8">
    <location>
        <begin position="25"/>
        <end position="44"/>
    </location>
</feature>
<evidence type="ECO:0000313" key="11">
    <source>
        <dbReference type="Proteomes" id="UP000218896"/>
    </source>
</evidence>
<dbReference type="InterPro" id="IPR036869">
    <property type="entry name" value="J_dom_sf"/>
</dbReference>
<dbReference type="EMBL" id="NSKD01000001">
    <property type="protein sequence ID" value="PAU81648.1"/>
    <property type="molecule type" value="Genomic_DNA"/>
</dbReference>
<comment type="subcellular location">
    <subcellularLocation>
        <location evidence="1">Membrane</location>
        <topology evidence="1">Single-pass membrane protein</topology>
    </subcellularLocation>
</comment>
<comment type="caution">
    <text evidence="10">The sequence shown here is derived from an EMBL/GenBank/DDBJ whole genome shotgun (WGS) entry which is preliminary data.</text>
</comment>
<dbReference type="Pfam" id="PF00226">
    <property type="entry name" value="DnaJ"/>
    <property type="match status" value="1"/>
</dbReference>
<name>A0A2A2F9L8_9GAMM</name>
<feature type="transmembrane region" description="Helical" evidence="8">
    <location>
        <begin position="56"/>
        <end position="73"/>
    </location>
</feature>
<dbReference type="CDD" id="cd06257">
    <property type="entry name" value="DnaJ"/>
    <property type="match status" value="1"/>
</dbReference>
<sequence length="191" mass="21227">MWRIGSVCRVVYSGPRYGHKNGNPMHLILGLALTVLLFLLLRQWARLDPAEKRKGLFWGMAVAVGALCTLLVVTGRLHVIGGLLAALVPFAHRGWRAFQLWLLWRRIRNAGGSTDTGQERDNGQQAPPTNSGRMDPEQARDVLNVPADAGRDEIVKAHRRLIQKVHPDHGGSDELAARVNEAKEVLLKTLR</sequence>